<dbReference type="GO" id="GO:0007219">
    <property type="term" value="P:Notch signaling pathway"/>
    <property type="evidence" value="ECO:0007669"/>
    <property type="project" value="TreeGrafter"/>
</dbReference>
<evidence type="ECO:0000313" key="5">
    <source>
        <dbReference type="Proteomes" id="UP001201812"/>
    </source>
</evidence>
<dbReference type="GO" id="GO:0005886">
    <property type="term" value="C:plasma membrane"/>
    <property type="evidence" value="ECO:0007669"/>
    <property type="project" value="TreeGrafter"/>
</dbReference>
<feature type="domain" description="Disintegrin" evidence="2">
    <location>
        <begin position="361"/>
        <end position="459"/>
    </location>
</feature>
<feature type="binding site" evidence="1">
    <location>
        <position position="287"/>
    </location>
    <ligand>
        <name>Zn(2+)</name>
        <dbReference type="ChEBI" id="CHEBI:29105"/>
        <note>catalytic</note>
    </ligand>
</feature>
<keyword evidence="5" id="KW-1185">Reference proteome</keyword>
<accession>A0AAD4QVF1</accession>
<dbReference type="GO" id="GO:0004222">
    <property type="term" value="F:metalloendopeptidase activity"/>
    <property type="evidence" value="ECO:0007669"/>
    <property type="project" value="InterPro"/>
</dbReference>
<organism evidence="4 5">
    <name type="scientific">Ditylenchus destructor</name>
    <dbReference type="NCBI Taxonomy" id="166010"/>
    <lineage>
        <taxon>Eukaryota</taxon>
        <taxon>Metazoa</taxon>
        <taxon>Ecdysozoa</taxon>
        <taxon>Nematoda</taxon>
        <taxon>Chromadorea</taxon>
        <taxon>Rhabditida</taxon>
        <taxon>Tylenchina</taxon>
        <taxon>Tylenchomorpha</taxon>
        <taxon>Sphaerularioidea</taxon>
        <taxon>Anguinidae</taxon>
        <taxon>Anguininae</taxon>
        <taxon>Ditylenchus</taxon>
    </lineage>
</organism>
<dbReference type="GO" id="GO:0046872">
    <property type="term" value="F:metal ion binding"/>
    <property type="evidence" value="ECO:0007669"/>
    <property type="project" value="UniProtKB-KW"/>
</dbReference>
<dbReference type="InterPro" id="IPR051489">
    <property type="entry name" value="ADAM_Metalloproteinase"/>
</dbReference>
<dbReference type="InterPro" id="IPR001590">
    <property type="entry name" value="Peptidase_M12B"/>
</dbReference>
<feature type="binding site" evidence="1">
    <location>
        <position position="281"/>
    </location>
    <ligand>
        <name>Zn(2+)</name>
        <dbReference type="ChEBI" id="CHEBI:29105"/>
        <note>catalytic</note>
    </ligand>
</feature>
<keyword evidence="1" id="KW-0862">Zinc</keyword>
<reference evidence="4" key="1">
    <citation type="submission" date="2022-01" db="EMBL/GenBank/DDBJ databases">
        <title>Genome Sequence Resource for Two Populations of Ditylenchus destructor, the Migratory Endoparasitic Phytonematode.</title>
        <authorList>
            <person name="Zhang H."/>
            <person name="Lin R."/>
            <person name="Xie B."/>
        </authorList>
    </citation>
    <scope>NUCLEOTIDE SEQUENCE</scope>
    <source>
        <strain evidence="4">BazhouSP</strain>
    </source>
</reference>
<dbReference type="Proteomes" id="UP001201812">
    <property type="component" value="Unassembled WGS sequence"/>
</dbReference>
<dbReference type="Pfam" id="PF13688">
    <property type="entry name" value="Reprolysin_5"/>
    <property type="match status" value="1"/>
</dbReference>
<feature type="binding site" evidence="1">
    <location>
        <position position="277"/>
    </location>
    <ligand>
        <name>Zn(2+)</name>
        <dbReference type="ChEBI" id="CHEBI:29105"/>
        <note>catalytic</note>
    </ligand>
</feature>
<evidence type="ECO:0000259" key="3">
    <source>
        <dbReference type="PROSITE" id="PS50215"/>
    </source>
</evidence>
<dbReference type="InterPro" id="IPR036436">
    <property type="entry name" value="Disintegrin_dom_sf"/>
</dbReference>
<dbReference type="AlphaFoldDB" id="A0AAD4QVF1"/>
<dbReference type="Gene3D" id="3.40.390.10">
    <property type="entry name" value="Collagenase (Catalytic Domain)"/>
    <property type="match status" value="1"/>
</dbReference>
<dbReference type="PANTHER" id="PTHR45702">
    <property type="entry name" value="ADAM10/ADAM17 METALLOPEPTIDASE FAMILY MEMBER"/>
    <property type="match status" value="1"/>
</dbReference>
<feature type="active site" evidence="1">
    <location>
        <position position="278"/>
    </location>
</feature>
<dbReference type="PROSITE" id="PS50215">
    <property type="entry name" value="ADAM_MEPRO"/>
    <property type="match status" value="1"/>
</dbReference>
<gene>
    <name evidence="4" type="ORF">DdX_21731</name>
</gene>
<evidence type="ECO:0000256" key="1">
    <source>
        <dbReference type="PROSITE-ProRule" id="PRU00276"/>
    </source>
</evidence>
<protein>
    <submittedName>
        <fullName evidence="4">Metallo-peptidase family m12 domain-containing protein</fullName>
    </submittedName>
</protein>
<dbReference type="SMART" id="SM00050">
    <property type="entry name" value="DISIN"/>
    <property type="match status" value="1"/>
</dbReference>
<dbReference type="InterPro" id="IPR024079">
    <property type="entry name" value="MetalloPept_cat_dom_sf"/>
</dbReference>
<comment type="caution">
    <text evidence="4">The sequence shown here is derived from an EMBL/GenBank/DDBJ whole genome shotgun (WGS) entry which is preliminary data.</text>
</comment>
<proteinExistence type="predicted"/>
<evidence type="ECO:0000259" key="2">
    <source>
        <dbReference type="PROSITE" id="PS50214"/>
    </source>
</evidence>
<name>A0AAD4QVF1_9BILA</name>
<comment type="caution">
    <text evidence="1">Lacks conserved residue(s) required for the propagation of feature annotation.</text>
</comment>
<evidence type="ECO:0000313" key="4">
    <source>
        <dbReference type="EMBL" id="KAI1691672.1"/>
    </source>
</evidence>
<dbReference type="GO" id="GO:0006509">
    <property type="term" value="P:membrane protein ectodomain proteolysis"/>
    <property type="evidence" value="ECO:0007669"/>
    <property type="project" value="TreeGrafter"/>
</dbReference>
<keyword evidence="1" id="KW-0479">Metal-binding</keyword>
<dbReference type="Gene3D" id="4.10.70.10">
    <property type="entry name" value="Disintegrin domain"/>
    <property type="match status" value="1"/>
</dbReference>
<feature type="domain" description="Peptidase M12B" evidence="3">
    <location>
        <begin position="96"/>
        <end position="344"/>
    </location>
</feature>
<dbReference type="EMBL" id="JAKKPZ010000882">
    <property type="protein sequence ID" value="KAI1691672.1"/>
    <property type="molecule type" value="Genomic_DNA"/>
</dbReference>
<sequence>MRIIDTLVKTYSLIIKYVKGSEESYAAGTVLNDLFTGFAQLANGDTFIIQDNPTKMNQTIAYRATSLDDTMYSENSPAMRSFDDATEILAQSNESLYCMVNVLVDFRVMENIVDSYGIKGAEAEQRKVAEKIFLRDLLATFLTTNRILQPYSFNDTKIAIIINRVQLFQRSECEDPIRYIQNPFCADTYDMNYFLEKVLTKHSTNSSCATVAFIGGNSILASTLGIAYLGDTAKNAGLCANVSGEGADQQVKNCMAVLHSKRGEIFSLEKLVLIFAHETSHLMGARHDIDSPLHCSPEKFTAGTNLMNPSLSGTTEHQFFEIRRRGFFALSNCSQTAMSEFFTQLKTEWGTTGCLKNSNQTSVCGNGVVELPHETCECERIGGLLQCRDKCCIPTDFSGHSACTKFPQFICTTFDGNCCDPDTCDLHSKSQMCKQETECSEASFCSGTTPSCPKAKAKNARLCNAKSKVCHGGSCVSICEMARQKRSTKIAADCREYCVSNAGSIVPAKEVSQLAVFAEDNEYAMTFLKEDGSPCFEEGSCMPLNRIRGFDHINVLQFPMLFYAKAGKPCIGEDDFTECDGKGACSVPDSWLKMKTWLDEKMSYFRGLSGYNHEMYSKPAF</sequence>
<dbReference type="PANTHER" id="PTHR45702:SF2">
    <property type="entry name" value="KUZBANIAN, ISOFORM A"/>
    <property type="match status" value="1"/>
</dbReference>
<dbReference type="SUPFAM" id="SSF55486">
    <property type="entry name" value="Metalloproteases ('zincins'), catalytic domain"/>
    <property type="match status" value="1"/>
</dbReference>
<dbReference type="InterPro" id="IPR001762">
    <property type="entry name" value="Disintegrin_dom"/>
</dbReference>
<dbReference type="PROSITE" id="PS50214">
    <property type="entry name" value="DISINTEGRIN_2"/>
    <property type="match status" value="1"/>
</dbReference>
<dbReference type="SUPFAM" id="SSF57552">
    <property type="entry name" value="Blood coagulation inhibitor (disintegrin)"/>
    <property type="match status" value="1"/>
</dbReference>